<dbReference type="PROSITE" id="PS51257">
    <property type="entry name" value="PROKAR_LIPOPROTEIN"/>
    <property type="match status" value="1"/>
</dbReference>
<evidence type="ECO:0000313" key="3">
    <source>
        <dbReference type="Proteomes" id="UP000597444"/>
    </source>
</evidence>
<sequence length="256" mass="27436">MFPDIKSYQHSFFSILLPSLLMVFASILTACNNQPSPDQPLTRNGMISGSATPGTVVTAQSKAVQPIEIVADQSHVSSYANGKMSLTIITSPYAICNFIVSYGMNTPSKAFGIRPVTADAHGLANWQWQVESKALTGIWPLQVTATPINGTQTKRSISVTVNLPPLRLDTTKSILNVTSKAVATLAIVTAPSTDCIMTMSYPTHPKTFKGTTDAHGTIRWTWRVEGSTNPGTYPLIVTITTGSGEQANATFSMVVL</sequence>
<proteinExistence type="predicted"/>
<accession>A0A8J3ILS8</accession>
<evidence type="ECO:0000256" key="1">
    <source>
        <dbReference type="SAM" id="Phobius"/>
    </source>
</evidence>
<keyword evidence="3" id="KW-1185">Reference proteome</keyword>
<name>A0A8J3ILS8_9CHLR</name>
<gene>
    <name evidence="2" type="ORF">KSF_019140</name>
</gene>
<dbReference type="AlphaFoldDB" id="A0A8J3ILS8"/>
<keyword evidence="1" id="KW-0472">Membrane</keyword>
<comment type="caution">
    <text evidence="2">The sequence shown here is derived from an EMBL/GenBank/DDBJ whole genome shotgun (WGS) entry which is preliminary data.</text>
</comment>
<keyword evidence="1" id="KW-1133">Transmembrane helix</keyword>
<protein>
    <submittedName>
        <fullName evidence="2">Uncharacterized protein</fullName>
    </submittedName>
</protein>
<organism evidence="2 3">
    <name type="scientific">Reticulibacter mediterranei</name>
    <dbReference type="NCBI Taxonomy" id="2778369"/>
    <lineage>
        <taxon>Bacteria</taxon>
        <taxon>Bacillati</taxon>
        <taxon>Chloroflexota</taxon>
        <taxon>Ktedonobacteria</taxon>
        <taxon>Ktedonobacterales</taxon>
        <taxon>Reticulibacteraceae</taxon>
        <taxon>Reticulibacter</taxon>
    </lineage>
</organism>
<evidence type="ECO:0000313" key="2">
    <source>
        <dbReference type="EMBL" id="GHO91866.1"/>
    </source>
</evidence>
<feature type="transmembrane region" description="Helical" evidence="1">
    <location>
        <begin position="12"/>
        <end position="30"/>
    </location>
</feature>
<keyword evidence="1" id="KW-0812">Transmembrane</keyword>
<reference evidence="2" key="1">
    <citation type="submission" date="2020-10" db="EMBL/GenBank/DDBJ databases">
        <title>Taxonomic study of unclassified bacteria belonging to the class Ktedonobacteria.</title>
        <authorList>
            <person name="Yabe S."/>
            <person name="Wang C.M."/>
            <person name="Zheng Y."/>
            <person name="Sakai Y."/>
            <person name="Cavaletti L."/>
            <person name="Monciardini P."/>
            <person name="Donadio S."/>
        </authorList>
    </citation>
    <scope>NUCLEOTIDE SEQUENCE</scope>
    <source>
        <strain evidence="2">ID150040</strain>
    </source>
</reference>
<dbReference type="RefSeq" id="WP_220202736.1">
    <property type="nucleotide sequence ID" value="NZ_BNJK01000001.1"/>
</dbReference>
<dbReference type="EMBL" id="BNJK01000001">
    <property type="protein sequence ID" value="GHO91866.1"/>
    <property type="molecule type" value="Genomic_DNA"/>
</dbReference>
<dbReference type="Proteomes" id="UP000597444">
    <property type="component" value="Unassembled WGS sequence"/>
</dbReference>